<name>A0A951QRL1_9CYAN</name>
<comment type="caution">
    <text evidence="2">The sequence shown here is derived from an EMBL/GenBank/DDBJ whole genome shotgun (WGS) entry which is preliminary data.</text>
</comment>
<feature type="domain" description="Gp5/Type VI secretion system Vgr protein OB-fold" evidence="1">
    <location>
        <begin position="8"/>
        <end position="82"/>
    </location>
</feature>
<dbReference type="Pfam" id="PF04717">
    <property type="entry name" value="Phage_base_V"/>
    <property type="match status" value="1"/>
</dbReference>
<protein>
    <submittedName>
        <fullName evidence="2">Phage baseplate assembly protein V</fullName>
    </submittedName>
</protein>
<dbReference type="EMBL" id="JAHHGZ010000035">
    <property type="protein sequence ID" value="MBW4670820.1"/>
    <property type="molecule type" value="Genomic_DNA"/>
</dbReference>
<reference evidence="2" key="2">
    <citation type="journal article" date="2022" name="Microbiol. Resour. Announc.">
        <title>Metagenome Sequencing to Explore Phylogenomics of Terrestrial Cyanobacteria.</title>
        <authorList>
            <person name="Ward R.D."/>
            <person name="Stajich J.E."/>
            <person name="Johansen J.R."/>
            <person name="Huntemann M."/>
            <person name="Clum A."/>
            <person name="Foster B."/>
            <person name="Foster B."/>
            <person name="Roux S."/>
            <person name="Palaniappan K."/>
            <person name="Varghese N."/>
            <person name="Mukherjee S."/>
            <person name="Reddy T.B.K."/>
            <person name="Daum C."/>
            <person name="Copeland A."/>
            <person name="Chen I.A."/>
            <person name="Ivanova N.N."/>
            <person name="Kyrpides N.C."/>
            <person name="Shapiro N."/>
            <person name="Eloe-Fadrosh E.A."/>
            <person name="Pietrasiak N."/>
        </authorList>
    </citation>
    <scope>NUCLEOTIDE SEQUENCE</scope>
    <source>
        <strain evidence="2">GSE-NOS-MK-12-04C</strain>
    </source>
</reference>
<proteinExistence type="predicted"/>
<dbReference type="Gene3D" id="2.40.50.230">
    <property type="entry name" value="Gp5 N-terminal domain"/>
    <property type="match status" value="1"/>
</dbReference>
<evidence type="ECO:0000313" key="3">
    <source>
        <dbReference type="Proteomes" id="UP000729701"/>
    </source>
</evidence>
<dbReference type="Proteomes" id="UP000729701">
    <property type="component" value="Unassembled WGS sequence"/>
</dbReference>
<evidence type="ECO:0000313" key="2">
    <source>
        <dbReference type="EMBL" id="MBW4670820.1"/>
    </source>
</evidence>
<dbReference type="InterPro" id="IPR037026">
    <property type="entry name" value="Vgr_OB-fold_dom_sf"/>
</dbReference>
<dbReference type="SUPFAM" id="SSF69255">
    <property type="entry name" value="gp5 N-terminal domain-like"/>
    <property type="match status" value="1"/>
</dbReference>
<sequence>MSPFFGKYRGKVTSNKDPLHLGRIQVEVPAIFGAERQSWAMPCTPYAGVDIGFFAIPPVAANVWVEFEEGDPDYPIWSGCFWGENELPQNAKVEEPEKVQVFRVKGITFTFSNLGDNKGLTIEVKDPVVKRPLKMLFNADGIEINNNNQTTVKIKEDVIELKNRESSTVTIKQDDILIKEGAIEAKLTQNSIELTCSPATMKLSTASGIELNNSPSNAKLSASGIELGATPATVKITPASIELSNTAANVKLSPVSVNVNNGALEVI</sequence>
<gene>
    <name evidence="2" type="ORF">KME60_26200</name>
</gene>
<dbReference type="InterPro" id="IPR006531">
    <property type="entry name" value="Gp5/Vgr_OB"/>
</dbReference>
<organism evidence="2 3">
    <name type="scientific">Cyanomargarita calcarea GSE-NOS-MK-12-04C</name>
    <dbReference type="NCBI Taxonomy" id="2839659"/>
    <lineage>
        <taxon>Bacteria</taxon>
        <taxon>Bacillati</taxon>
        <taxon>Cyanobacteriota</taxon>
        <taxon>Cyanophyceae</taxon>
        <taxon>Nostocales</taxon>
        <taxon>Cyanomargaritaceae</taxon>
        <taxon>Cyanomargarita</taxon>
    </lineage>
</organism>
<accession>A0A951QRL1</accession>
<dbReference type="AlphaFoldDB" id="A0A951QRL1"/>
<reference evidence="2" key="1">
    <citation type="submission" date="2021-05" db="EMBL/GenBank/DDBJ databases">
        <authorList>
            <person name="Pietrasiak N."/>
            <person name="Ward R."/>
            <person name="Stajich J.E."/>
            <person name="Kurbessoian T."/>
        </authorList>
    </citation>
    <scope>NUCLEOTIDE SEQUENCE</scope>
    <source>
        <strain evidence="2">GSE-NOS-MK-12-04C</strain>
    </source>
</reference>
<evidence type="ECO:0000259" key="1">
    <source>
        <dbReference type="Pfam" id="PF04717"/>
    </source>
</evidence>